<feature type="compositionally biased region" description="Polar residues" evidence="1">
    <location>
        <begin position="1"/>
        <end position="18"/>
    </location>
</feature>
<name>A0A9P7ZPD5_9HYPO</name>
<sequence length="408" mass="44284">MQRQPLTLNLDSLPSSRPTTREGDISATINALPQPAVKDKDRKSSFSRKATSFTNAARRRGSSNTTDVSSSSSAPFITDATAPPALPEYAIPSAAKLTPRAEIEDPFRSVASPPDHVKMLSRTATGASMPPPPTPIGGGGGFWQGSEGTGAGYKHMQDTIRKRMATMDYLRKAHAGRCYWFNAYLMDKSDLHRVFDQRKLARRATNYLLLGLSLPVLADLYSSTPVEFLRALTGLLNEFESFQQLRNDSSASAISRARLPTMFRRPGGKSRRSTSAAEEDSSSYPLTSGSLPSAPAPSVMNFAASESDLLPGEEYTYLLTPSLPFEPDYFETFATLCDALSDVYNRVLMLVPTMSGCTPAVMEQFAKADTRVRKILVAGVVKEFEESSRANIKAEVASVGKVVLGGLM</sequence>
<reference evidence="2" key="1">
    <citation type="journal article" date="2021" name="IMA Fungus">
        <title>Genomic characterization of three marine fungi, including Emericellopsis atlantica sp. nov. with signatures of a generalist lifestyle and marine biomass degradation.</title>
        <authorList>
            <person name="Hagestad O.C."/>
            <person name="Hou L."/>
            <person name="Andersen J.H."/>
            <person name="Hansen E.H."/>
            <person name="Altermark B."/>
            <person name="Li C."/>
            <person name="Kuhnert E."/>
            <person name="Cox R.J."/>
            <person name="Crous P.W."/>
            <person name="Spatafora J.W."/>
            <person name="Lail K."/>
            <person name="Amirebrahimi M."/>
            <person name="Lipzen A."/>
            <person name="Pangilinan J."/>
            <person name="Andreopoulos W."/>
            <person name="Hayes R.D."/>
            <person name="Ng V."/>
            <person name="Grigoriev I.V."/>
            <person name="Jackson S.A."/>
            <person name="Sutton T.D.S."/>
            <person name="Dobson A.D.W."/>
            <person name="Rama T."/>
        </authorList>
    </citation>
    <scope>NUCLEOTIDE SEQUENCE</scope>
    <source>
        <strain evidence="2">TS7</strain>
    </source>
</reference>
<protein>
    <submittedName>
        <fullName evidence="2">Uncharacterized protein</fullName>
    </submittedName>
</protein>
<dbReference type="AlphaFoldDB" id="A0A9P7ZPD5"/>
<accession>A0A9P7ZPD5</accession>
<evidence type="ECO:0000256" key="1">
    <source>
        <dbReference type="SAM" id="MobiDB-lite"/>
    </source>
</evidence>
<feature type="compositionally biased region" description="Polar residues" evidence="1">
    <location>
        <begin position="282"/>
        <end position="291"/>
    </location>
</feature>
<proteinExistence type="predicted"/>
<evidence type="ECO:0000313" key="3">
    <source>
        <dbReference type="Proteomes" id="UP000887229"/>
    </source>
</evidence>
<dbReference type="PANTHER" id="PTHR37332">
    <property type="entry name" value="EXPRESSED PROTEIN"/>
    <property type="match status" value="1"/>
</dbReference>
<feature type="compositionally biased region" description="Low complexity" evidence="1">
    <location>
        <begin position="62"/>
        <end position="73"/>
    </location>
</feature>
<evidence type="ECO:0000313" key="2">
    <source>
        <dbReference type="EMBL" id="KAG9255656.1"/>
    </source>
</evidence>
<comment type="caution">
    <text evidence="2">The sequence shown here is derived from an EMBL/GenBank/DDBJ whole genome shotgun (WGS) entry which is preliminary data.</text>
</comment>
<dbReference type="OrthoDB" id="14339at2759"/>
<feature type="region of interest" description="Disordered" evidence="1">
    <location>
        <begin position="1"/>
        <end position="84"/>
    </location>
</feature>
<dbReference type="Proteomes" id="UP000887229">
    <property type="component" value="Unassembled WGS sequence"/>
</dbReference>
<gene>
    <name evidence="2" type="ORF">F5Z01DRAFT_550775</name>
</gene>
<dbReference type="RefSeq" id="XP_046119580.1">
    <property type="nucleotide sequence ID" value="XM_046260626.1"/>
</dbReference>
<dbReference type="PANTHER" id="PTHR37332:SF1">
    <property type="entry name" value="ELMO DOMAIN-CONTAINING PROTEIN"/>
    <property type="match status" value="1"/>
</dbReference>
<dbReference type="GeneID" id="70291529"/>
<keyword evidence="3" id="KW-1185">Reference proteome</keyword>
<feature type="region of interest" description="Disordered" evidence="1">
    <location>
        <begin position="263"/>
        <end position="292"/>
    </location>
</feature>
<organism evidence="2 3">
    <name type="scientific">Emericellopsis atlantica</name>
    <dbReference type="NCBI Taxonomy" id="2614577"/>
    <lineage>
        <taxon>Eukaryota</taxon>
        <taxon>Fungi</taxon>
        <taxon>Dikarya</taxon>
        <taxon>Ascomycota</taxon>
        <taxon>Pezizomycotina</taxon>
        <taxon>Sordariomycetes</taxon>
        <taxon>Hypocreomycetidae</taxon>
        <taxon>Hypocreales</taxon>
        <taxon>Bionectriaceae</taxon>
        <taxon>Emericellopsis</taxon>
    </lineage>
</organism>
<dbReference type="EMBL" id="MU251250">
    <property type="protein sequence ID" value="KAG9255656.1"/>
    <property type="molecule type" value="Genomic_DNA"/>
</dbReference>